<dbReference type="InterPro" id="IPR044992">
    <property type="entry name" value="ChyE-like"/>
</dbReference>
<dbReference type="SUPFAM" id="SSF52317">
    <property type="entry name" value="Class I glutamine amidotransferase-like"/>
    <property type="match status" value="1"/>
</dbReference>
<keyword evidence="3" id="KW-1185">Reference proteome</keyword>
<keyword evidence="2" id="KW-0808">Transferase</keyword>
<name>A0A6B0T1J9_9EURY</name>
<dbReference type="RefSeq" id="WP_159763962.1">
    <property type="nucleotide sequence ID" value="NZ_WUUT01000003.1"/>
</dbReference>
<evidence type="ECO:0000313" key="3">
    <source>
        <dbReference type="Proteomes" id="UP000466535"/>
    </source>
</evidence>
<dbReference type="InterPro" id="IPR029062">
    <property type="entry name" value="Class_I_gatase-like"/>
</dbReference>
<dbReference type="AlphaFoldDB" id="A0A6B0T1J9"/>
<comment type="caution">
    <text evidence="2">The sequence shown here is derived from an EMBL/GenBank/DDBJ whole genome shotgun (WGS) entry which is preliminary data.</text>
</comment>
<dbReference type="Gene3D" id="3.40.50.880">
    <property type="match status" value="1"/>
</dbReference>
<dbReference type="InterPro" id="IPR017926">
    <property type="entry name" value="GATASE"/>
</dbReference>
<dbReference type="GO" id="GO:0005829">
    <property type="term" value="C:cytosol"/>
    <property type="evidence" value="ECO:0007669"/>
    <property type="project" value="TreeGrafter"/>
</dbReference>
<gene>
    <name evidence="2" type="ORF">GRX03_09480</name>
</gene>
<keyword evidence="2" id="KW-0315">Glutamine amidotransferase</keyword>
<reference evidence="2 3" key="1">
    <citation type="submission" date="2019-12" db="EMBL/GenBank/DDBJ databases">
        <title>Isolation and characterization of three novel carbon monoxide-oxidizing members of Halobacteria from salione crusts and soils.</title>
        <authorList>
            <person name="Myers M.R."/>
            <person name="King G.M."/>
        </authorList>
    </citation>
    <scope>NUCLEOTIDE SEQUENCE [LARGE SCALE GENOMIC DNA]</scope>
    <source>
        <strain evidence="2 3">WSH3</strain>
    </source>
</reference>
<dbReference type="PROSITE" id="PS51273">
    <property type="entry name" value="GATASE_TYPE_1"/>
    <property type="match status" value="1"/>
</dbReference>
<dbReference type="EMBL" id="WUUT01000003">
    <property type="protein sequence ID" value="MXR51835.1"/>
    <property type="molecule type" value="Genomic_DNA"/>
</dbReference>
<feature type="domain" description="Glutamine amidotransferase" evidence="1">
    <location>
        <begin position="45"/>
        <end position="180"/>
    </location>
</feature>
<sequence>MSPQSVYVVLNEVDDDATFHCDALAEEFPGARTVDFPAGERFDPDDADAVVLTGSTAGVYERDQHPWIDEEIELIRRLVAEGVPTLGVCFGHQIVNVALGGGVRSGTMTAGLVEAELADQPLFEGVDPVVPALHGDRVTESGDGLERIASAEHAEVFGTAHRERPVWTVQFHPEISAEQTESLRRFGWEMNGFSWAEVTADRLFRNFESRAGVE</sequence>
<protein>
    <submittedName>
        <fullName evidence="2">Type 1 glutamine amidotransferase</fullName>
    </submittedName>
</protein>
<dbReference type="OrthoDB" id="3321at2157"/>
<dbReference type="Proteomes" id="UP000466535">
    <property type="component" value="Unassembled WGS sequence"/>
</dbReference>
<dbReference type="Pfam" id="PF00117">
    <property type="entry name" value="GATase"/>
    <property type="match status" value="1"/>
</dbReference>
<dbReference type="PANTHER" id="PTHR42695">
    <property type="entry name" value="GLUTAMINE AMIDOTRANSFERASE YLR126C-RELATED"/>
    <property type="match status" value="1"/>
</dbReference>
<accession>A0A6B0T1J9</accession>
<evidence type="ECO:0000259" key="1">
    <source>
        <dbReference type="Pfam" id="PF00117"/>
    </source>
</evidence>
<dbReference type="CDD" id="cd01741">
    <property type="entry name" value="GATase1_1"/>
    <property type="match status" value="1"/>
</dbReference>
<proteinExistence type="predicted"/>
<dbReference type="GO" id="GO:0016740">
    <property type="term" value="F:transferase activity"/>
    <property type="evidence" value="ECO:0007669"/>
    <property type="project" value="UniProtKB-KW"/>
</dbReference>
<evidence type="ECO:0000313" key="2">
    <source>
        <dbReference type="EMBL" id="MXR51835.1"/>
    </source>
</evidence>
<dbReference type="PANTHER" id="PTHR42695:SF5">
    <property type="entry name" value="GLUTAMINE AMIDOTRANSFERASE YLR126C-RELATED"/>
    <property type="match status" value="1"/>
</dbReference>
<organism evidence="2 3">
    <name type="scientific">Halovenus carboxidivorans</name>
    <dbReference type="NCBI Taxonomy" id="2692199"/>
    <lineage>
        <taxon>Archaea</taxon>
        <taxon>Methanobacteriati</taxon>
        <taxon>Methanobacteriota</taxon>
        <taxon>Stenosarchaea group</taxon>
        <taxon>Halobacteria</taxon>
        <taxon>Halobacteriales</taxon>
        <taxon>Haloarculaceae</taxon>
        <taxon>Halovenus</taxon>
    </lineage>
</organism>